<feature type="transmembrane region" description="Helical" evidence="1">
    <location>
        <begin position="21"/>
        <end position="40"/>
    </location>
</feature>
<evidence type="ECO:0000313" key="2">
    <source>
        <dbReference type="EMBL" id="MCR1897501.1"/>
    </source>
</evidence>
<name>A0AAE3HCK8_9FIRM</name>
<feature type="transmembrane region" description="Helical" evidence="1">
    <location>
        <begin position="91"/>
        <end position="114"/>
    </location>
</feature>
<evidence type="ECO:0000313" key="3">
    <source>
        <dbReference type="Proteomes" id="UP001205748"/>
    </source>
</evidence>
<dbReference type="GO" id="GO:0016020">
    <property type="term" value="C:membrane"/>
    <property type="evidence" value="ECO:0007669"/>
    <property type="project" value="InterPro"/>
</dbReference>
<dbReference type="Pfam" id="PF01252">
    <property type="entry name" value="Peptidase_A8"/>
    <property type="match status" value="1"/>
</dbReference>
<dbReference type="RefSeq" id="WP_257528905.1">
    <property type="nucleotide sequence ID" value="NZ_JANKAS010000001.1"/>
</dbReference>
<comment type="caution">
    <text evidence="2">The sequence shown here is derived from an EMBL/GenBank/DDBJ whole genome shotgun (WGS) entry which is preliminary data.</text>
</comment>
<proteinExistence type="predicted"/>
<organism evidence="2 3">
    <name type="scientific">Irregularibacter muris</name>
    <dbReference type="NCBI Taxonomy" id="1796619"/>
    <lineage>
        <taxon>Bacteria</taxon>
        <taxon>Bacillati</taxon>
        <taxon>Bacillota</taxon>
        <taxon>Clostridia</taxon>
        <taxon>Eubacteriales</taxon>
        <taxon>Eubacteriaceae</taxon>
        <taxon>Irregularibacter</taxon>
    </lineage>
</organism>
<evidence type="ECO:0000256" key="1">
    <source>
        <dbReference type="SAM" id="Phobius"/>
    </source>
</evidence>
<keyword evidence="1" id="KW-0812">Transmembrane</keyword>
<sequence length="179" mass="21224">MKKPLMISLVLILIDQIAKILITRYSIGVEFILLPNILLFRPVQNTNLTWLASLFDYKMSVFSMVIIQICAFLFTIVIYRYFSSLWMERKGLLKIMLVCYIAGISCSFIDVVFWGGSWDFIRLFDWFTFDFKDVYFNVGFIPVLFYGILYHFKVYVKMSKKEREETGFLKWIQRGMPSS</sequence>
<gene>
    <name evidence="2" type="ORF">NSA47_00660</name>
</gene>
<dbReference type="Proteomes" id="UP001205748">
    <property type="component" value="Unassembled WGS sequence"/>
</dbReference>
<dbReference type="GO" id="GO:0006508">
    <property type="term" value="P:proteolysis"/>
    <property type="evidence" value="ECO:0007669"/>
    <property type="project" value="InterPro"/>
</dbReference>
<dbReference type="EMBL" id="JANKAS010000001">
    <property type="protein sequence ID" value="MCR1897501.1"/>
    <property type="molecule type" value="Genomic_DNA"/>
</dbReference>
<dbReference type="GO" id="GO:0004190">
    <property type="term" value="F:aspartic-type endopeptidase activity"/>
    <property type="evidence" value="ECO:0007669"/>
    <property type="project" value="InterPro"/>
</dbReference>
<feature type="transmembrane region" description="Helical" evidence="1">
    <location>
        <begin position="134"/>
        <end position="152"/>
    </location>
</feature>
<keyword evidence="1" id="KW-0472">Membrane</keyword>
<dbReference type="InterPro" id="IPR001872">
    <property type="entry name" value="Peptidase_A8"/>
</dbReference>
<keyword evidence="1" id="KW-1133">Transmembrane helix</keyword>
<dbReference type="AlphaFoldDB" id="A0AAE3HCK8"/>
<protein>
    <submittedName>
        <fullName evidence="2">Signal peptidase II</fullName>
    </submittedName>
</protein>
<feature type="transmembrane region" description="Helical" evidence="1">
    <location>
        <begin position="60"/>
        <end position="79"/>
    </location>
</feature>
<reference evidence="2" key="1">
    <citation type="submission" date="2022-07" db="EMBL/GenBank/DDBJ databases">
        <title>Enhanced cultured diversity of the mouse gut microbiota enables custom-made synthetic communities.</title>
        <authorList>
            <person name="Afrizal A."/>
        </authorList>
    </citation>
    <scope>NUCLEOTIDE SEQUENCE</scope>
    <source>
        <strain evidence="2">DSM 28593</strain>
    </source>
</reference>
<keyword evidence="3" id="KW-1185">Reference proteome</keyword>
<accession>A0AAE3HCK8</accession>